<dbReference type="GO" id="GO:0002474">
    <property type="term" value="P:antigen processing and presentation of peptide antigen via MHC class I"/>
    <property type="evidence" value="ECO:0007669"/>
    <property type="project" value="UniProtKB-KW"/>
</dbReference>
<keyword evidence="6" id="KW-1133">Transmembrane helix</keyword>
<dbReference type="OrthoDB" id="8936120at2759"/>
<dbReference type="GO" id="GO:0006955">
    <property type="term" value="P:immune response"/>
    <property type="evidence" value="ECO:0007669"/>
    <property type="project" value="TreeGrafter"/>
</dbReference>
<name>A0A7K7WX78_9AVES</name>
<evidence type="ECO:0000256" key="5">
    <source>
        <dbReference type="ARBA" id="ARBA00022859"/>
    </source>
</evidence>
<comment type="caution">
    <text evidence="12">The sequence shown here is derived from an EMBL/GenBank/DDBJ whole genome shotgun (WGS) entry which is preliminary data.</text>
</comment>
<evidence type="ECO:0000313" key="13">
    <source>
        <dbReference type="Proteomes" id="UP000531559"/>
    </source>
</evidence>
<evidence type="ECO:0000256" key="3">
    <source>
        <dbReference type="ARBA" id="ARBA00022692"/>
    </source>
</evidence>
<evidence type="ECO:0000256" key="10">
    <source>
        <dbReference type="RuleBase" id="RU004439"/>
    </source>
</evidence>
<comment type="similarity">
    <text evidence="10">Belongs to the MHC class I family.</text>
</comment>
<keyword evidence="8" id="KW-1015">Disulfide bond</keyword>
<proteinExistence type="inferred from homology"/>
<dbReference type="PANTHER" id="PTHR16675:SF242">
    <property type="entry name" value="MAJOR HISTOCOMPATIBILITY COMPLEX CLASS I-RELATED GENE PROTEIN"/>
    <property type="match status" value="1"/>
</dbReference>
<dbReference type="InterPro" id="IPR001039">
    <property type="entry name" value="MHC_I_a_a1/a2"/>
</dbReference>
<dbReference type="GO" id="GO:0009897">
    <property type="term" value="C:external side of plasma membrane"/>
    <property type="evidence" value="ECO:0007669"/>
    <property type="project" value="TreeGrafter"/>
</dbReference>
<evidence type="ECO:0000256" key="2">
    <source>
        <dbReference type="ARBA" id="ARBA00022451"/>
    </source>
</evidence>
<dbReference type="EMBL" id="VZSV01001478">
    <property type="protein sequence ID" value="NXA57619.1"/>
    <property type="molecule type" value="Genomic_DNA"/>
</dbReference>
<evidence type="ECO:0000259" key="11">
    <source>
        <dbReference type="Pfam" id="PF00129"/>
    </source>
</evidence>
<evidence type="ECO:0000256" key="1">
    <source>
        <dbReference type="ARBA" id="ARBA00004479"/>
    </source>
</evidence>
<evidence type="ECO:0000256" key="8">
    <source>
        <dbReference type="ARBA" id="ARBA00023157"/>
    </source>
</evidence>
<evidence type="ECO:0000256" key="4">
    <source>
        <dbReference type="ARBA" id="ARBA00022729"/>
    </source>
</evidence>
<keyword evidence="4" id="KW-0732">Signal</keyword>
<keyword evidence="3" id="KW-0812">Transmembrane</keyword>
<sequence length="126" mass="14573">AAPEPRLPPCVSGYHTLQNMYGCDLLENGEIRGYHQYAYDGRDFIALDKDMLTYTAADDAAAITKRKWEHEGEPERMKNYLEHTCIEWLQKYVEYGKAALERRERPDVKVSGKESDDFLTLSCRAH</sequence>
<organism evidence="12 13">
    <name type="scientific">Nothocercus julius</name>
    <dbReference type="NCBI Taxonomy" id="2585813"/>
    <lineage>
        <taxon>Eukaryota</taxon>
        <taxon>Metazoa</taxon>
        <taxon>Chordata</taxon>
        <taxon>Craniata</taxon>
        <taxon>Vertebrata</taxon>
        <taxon>Euteleostomi</taxon>
        <taxon>Archelosauria</taxon>
        <taxon>Archosauria</taxon>
        <taxon>Dinosauria</taxon>
        <taxon>Saurischia</taxon>
        <taxon>Theropoda</taxon>
        <taxon>Coelurosauria</taxon>
        <taxon>Aves</taxon>
        <taxon>Palaeognathae</taxon>
        <taxon>Tinamiformes</taxon>
        <taxon>Tinamidae</taxon>
        <taxon>Nothocercus</taxon>
    </lineage>
</organism>
<dbReference type="FunFam" id="3.30.500.10:FF:000001">
    <property type="entry name" value="H-2 class I histocompatibility antigen, alpha chain"/>
    <property type="match status" value="1"/>
</dbReference>
<evidence type="ECO:0000256" key="7">
    <source>
        <dbReference type="ARBA" id="ARBA00023136"/>
    </source>
</evidence>
<evidence type="ECO:0000256" key="6">
    <source>
        <dbReference type="ARBA" id="ARBA00022989"/>
    </source>
</evidence>
<keyword evidence="2" id="KW-0490">MHC I</keyword>
<dbReference type="PANTHER" id="PTHR16675">
    <property type="entry name" value="MHC CLASS I-RELATED"/>
    <property type="match status" value="1"/>
</dbReference>
<gene>
    <name evidence="12" type="primary">Ha1f_1</name>
    <name evidence="12" type="ORF">NOTJUL_R01103</name>
</gene>
<evidence type="ECO:0000256" key="9">
    <source>
        <dbReference type="ARBA" id="ARBA00023180"/>
    </source>
</evidence>
<dbReference type="AlphaFoldDB" id="A0A7K7WX78"/>
<keyword evidence="9" id="KW-0325">Glycoprotein</keyword>
<keyword evidence="5" id="KW-0391">Immunity</keyword>
<keyword evidence="7" id="KW-0472">Membrane</keyword>
<accession>A0A7K7WX78</accession>
<evidence type="ECO:0000313" key="12">
    <source>
        <dbReference type="EMBL" id="NXA57619.1"/>
    </source>
</evidence>
<dbReference type="Pfam" id="PF00129">
    <property type="entry name" value="MHC_I"/>
    <property type="match status" value="1"/>
</dbReference>
<protein>
    <submittedName>
        <fullName evidence="12">HA1F protein</fullName>
    </submittedName>
</protein>
<comment type="subcellular location">
    <subcellularLocation>
        <location evidence="1">Membrane</location>
        <topology evidence="1">Single-pass type I membrane protein</topology>
    </subcellularLocation>
</comment>
<feature type="non-terminal residue" evidence="12">
    <location>
        <position position="1"/>
    </location>
</feature>
<dbReference type="InterPro" id="IPR050208">
    <property type="entry name" value="MHC_class-I_related"/>
</dbReference>
<dbReference type="PRINTS" id="PR01638">
    <property type="entry name" value="MHCCLASSI"/>
</dbReference>
<keyword evidence="13" id="KW-1185">Reference proteome</keyword>
<dbReference type="InterPro" id="IPR037055">
    <property type="entry name" value="MHC_I-like_Ag-recog_sf"/>
</dbReference>
<dbReference type="InterPro" id="IPR011161">
    <property type="entry name" value="MHC_I-like_Ag-recog"/>
</dbReference>
<dbReference type="GO" id="GO:0005615">
    <property type="term" value="C:extracellular space"/>
    <property type="evidence" value="ECO:0007669"/>
    <property type="project" value="TreeGrafter"/>
</dbReference>
<dbReference type="InterPro" id="IPR011162">
    <property type="entry name" value="MHC_I/II-like_Ag-recog"/>
</dbReference>
<feature type="domain" description="MHC class I-like antigen recognition-like" evidence="11">
    <location>
        <begin position="12"/>
        <end position="100"/>
    </location>
</feature>
<dbReference type="Gene3D" id="3.30.500.10">
    <property type="entry name" value="MHC class I-like antigen recognition-like"/>
    <property type="match status" value="1"/>
</dbReference>
<dbReference type="Proteomes" id="UP000531559">
    <property type="component" value="Unassembled WGS sequence"/>
</dbReference>
<reference evidence="12 13" key="1">
    <citation type="submission" date="2019-09" db="EMBL/GenBank/DDBJ databases">
        <title>Bird 10,000 Genomes (B10K) Project - Family phase.</title>
        <authorList>
            <person name="Zhang G."/>
        </authorList>
    </citation>
    <scope>NUCLEOTIDE SEQUENCE [LARGE SCALE GENOMIC DNA]</scope>
    <source>
        <strain evidence="12">B10K-MSB-01</strain>
    </source>
</reference>
<dbReference type="SUPFAM" id="SSF54452">
    <property type="entry name" value="MHC antigen-recognition domain"/>
    <property type="match status" value="1"/>
</dbReference>
<dbReference type="GO" id="GO:0042612">
    <property type="term" value="C:MHC class I protein complex"/>
    <property type="evidence" value="ECO:0007669"/>
    <property type="project" value="UniProtKB-KW"/>
</dbReference>
<feature type="non-terminal residue" evidence="12">
    <location>
        <position position="126"/>
    </location>
</feature>